<protein>
    <submittedName>
        <fullName evidence="1">Uncharacterized protein</fullName>
    </submittedName>
</protein>
<dbReference type="EMBL" id="UINC01217166">
    <property type="protein sequence ID" value="SVE43644.1"/>
    <property type="molecule type" value="Genomic_DNA"/>
</dbReference>
<sequence length="63" mass="6988">VRPGESTQDEPNQKWETEDWGIFSSKVRYAAEKQLDTAPLSQAITQLAISFVGTTYTPGTLEV</sequence>
<reference evidence="1" key="1">
    <citation type="submission" date="2018-05" db="EMBL/GenBank/DDBJ databases">
        <authorList>
            <person name="Lanie J.A."/>
            <person name="Ng W.-L."/>
            <person name="Kazmierczak K.M."/>
            <person name="Andrzejewski T.M."/>
            <person name="Davidsen T.M."/>
            <person name="Wayne K.J."/>
            <person name="Tettelin H."/>
            <person name="Glass J.I."/>
            <person name="Rusch D."/>
            <person name="Podicherti R."/>
            <person name="Tsui H.-C.T."/>
            <person name="Winkler M.E."/>
        </authorList>
    </citation>
    <scope>NUCLEOTIDE SEQUENCE</scope>
</reference>
<proteinExistence type="predicted"/>
<gene>
    <name evidence="1" type="ORF">METZ01_LOCUS496498</name>
</gene>
<accession>A0A383DH39</accession>
<feature type="non-terminal residue" evidence="1">
    <location>
        <position position="1"/>
    </location>
</feature>
<dbReference type="AlphaFoldDB" id="A0A383DH39"/>
<organism evidence="1">
    <name type="scientific">marine metagenome</name>
    <dbReference type="NCBI Taxonomy" id="408172"/>
    <lineage>
        <taxon>unclassified sequences</taxon>
        <taxon>metagenomes</taxon>
        <taxon>ecological metagenomes</taxon>
    </lineage>
</organism>
<name>A0A383DH39_9ZZZZ</name>
<evidence type="ECO:0000313" key="1">
    <source>
        <dbReference type="EMBL" id="SVE43644.1"/>
    </source>
</evidence>
<feature type="non-terminal residue" evidence="1">
    <location>
        <position position="63"/>
    </location>
</feature>